<reference evidence="2" key="1">
    <citation type="submission" date="2021-03" db="EMBL/GenBank/DDBJ databases">
        <title>Genomic Encyclopedia of Type Strains, Phase IV (KMG-IV): sequencing the most valuable type-strain genomes for metagenomic binning, comparative biology and taxonomic classification.</title>
        <authorList>
            <person name="Goeker M."/>
        </authorList>
    </citation>
    <scope>NUCLEOTIDE SEQUENCE</scope>
    <source>
        <strain evidence="2">DSM 26232</strain>
    </source>
</reference>
<keyword evidence="3" id="KW-1185">Reference proteome</keyword>
<dbReference type="InterPro" id="IPR017850">
    <property type="entry name" value="Alkaline_phosphatase_core_sf"/>
</dbReference>
<protein>
    <submittedName>
        <fullName evidence="2">Arylsulfatase A-like enzyme</fullName>
    </submittedName>
</protein>
<sequence length="262" mass="29796">MRDVSDEYDFLTVEDTITSVGSTSFEWMNNTFDVRHREEIKETSYITGNGYTEPVLEHGGETGHAAMPFGPSEYEVVTPEDFGHLEELWRADFDETSEWMIDGDVGSRINPEYTTDRAIKAGREQPTEQLVVHYMYPHDPFPLADRAELFRPFDSLRSGDISREEAYSEYLDHLRLVLDEVERLLDNLDAEKVVITADHGEAFGEFGFYRHVIGCPLPCIREVPWVITDAEDQKTCASVAPNPESGTESISVEARLEDLGYL</sequence>
<evidence type="ECO:0000313" key="2">
    <source>
        <dbReference type="EMBL" id="MBP1985607.1"/>
    </source>
</evidence>
<dbReference type="SUPFAM" id="SSF53649">
    <property type="entry name" value="Alkaline phosphatase-like"/>
    <property type="match status" value="1"/>
</dbReference>
<organism evidence="2 3">
    <name type="scientific">Halolamina salifodinae</name>
    <dbReference type="NCBI Taxonomy" id="1202767"/>
    <lineage>
        <taxon>Archaea</taxon>
        <taxon>Methanobacteriati</taxon>
        <taxon>Methanobacteriota</taxon>
        <taxon>Stenosarchaea group</taxon>
        <taxon>Halobacteria</taxon>
        <taxon>Halobacteriales</taxon>
        <taxon>Haloferacaceae</taxon>
    </lineage>
</organism>
<dbReference type="Proteomes" id="UP000823736">
    <property type="component" value="Unassembled WGS sequence"/>
</dbReference>
<feature type="coiled-coil region" evidence="1">
    <location>
        <begin position="171"/>
        <end position="198"/>
    </location>
</feature>
<accession>A0A8T4GRD1</accession>
<keyword evidence="1" id="KW-0175">Coiled coil</keyword>
<dbReference type="Gene3D" id="3.40.720.10">
    <property type="entry name" value="Alkaline Phosphatase, subunit A"/>
    <property type="match status" value="1"/>
</dbReference>
<evidence type="ECO:0000256" key="1">
    <source>
        <dbReference type="SAM" id="Coils"/>
    </source>
</evidence>
<evidence type="ECO:0000313" key="3">
    <source>
        <dbReference type="Proteomes" id="UP000823736"/>
    </source>
</evidence>
<name>A0A8T4GRD1_9EURY</name>
<dbReference type="AlphaFoldDB" id="A0A8T4GRD1"/>
<comment type="caution">
    <text evidence="2">The sequence shown here is derived from an EMBL/GenBank/DDBJ whole genome shotgun (WGS) entry which is preliminary data.</text>
</comment>
<gene>
    <name evidence="2" type="ORF">J2753_000080</name>
</gene>
<dbReference type="EMBL" id="JAGGLC010000001">
    <property type="protein sequence ID" value="MBP1985607.1"/>
    <property type="molecule type" value="Genomic_DNA"/>
</dbReference>
<proteinExistence type="predicted"/>